<protein>
    <submittedName>
        <fullName evidence="1">Uncharacterized protein</fullName>
    </submittedName>
</protein>
<comment type="caution">
    <text evidence="1">The sequence shown here is derived from an EMBL/GenBank/DDBJ whole genome shotgun (WGS) entry which is preliminary data.</text>
</comment>
<evidence type="ECO:0000313" key="1">
    <source>
        <dbReference type="EMBL" id="CAE8694340.1"/>
    </source>
</evidence>
<organism evidence="1 2">
    <name type="scientific">Polarella glacialis</name>
    <name type="common">Dinoflagellate</name>
    <dbReference type="NCBI Taxonomy" id="89957"/>
    <lineage>
        <taxon>Eukaryota</taxon>
        <taxon>Sar</taxon>
        <taxon>Alveolata</taxon>
        <taxon>Dinophyceae</taxon>
        <taxon>Suessiales</taxon>
        <taxon>Suessiaceae</taxon>
        <taxon>Polarella</taxon>
    </lineage>
</organism>
<dbReference type="Proteomes" id="UP000626109">
    <property type="component" value="Unassembled WGS sequence"/>
</dbReference>
<feature type="non-terminal residue" evidence="1">
    <location>
        <position position="166"/>
    </location>
</feature>
<sequence>VNRLRDQARKEIQRRQRAARWFDGQGTQERTAEATDEKVCVQCNQLRPEGKRVDDAASKWSGQYVCTECWECSRKIRRSQQKELDRRVEQATYSDYTTHTDELPSLDDTPQDWDSYHPMWRRERTDCPDWQLSQLSEGAKSRAVARNVRREARLEAAQKAPAAEEA</sequence>
<feature type="non-terminal residue" evidence="1">
    <location>
        <position position="1"/>
    </location>
</feature>
<accession>A0A813KAW2</accession>
<reference evidence="1" key="1">
    <citation type="submission" date="2021-02" db="EMBL/GenBank/DDBJ databases">
        <authorList>
            <person name="Dougan E. K."/>
            <person name="Rhodes N."/>
            <person name="Thang M."/>
            <person name="Chan C."/>
        </authorList>
    </citation>
    <scope>NUCLEOTIDE SEQUENCE</scope>
</reference>
<evidence type="ECO:0000313" key="2">
    <source>
        <dbReference type="Proteomes" id="UP000626109"/>
    </source>
</evidence>
<dbReference type="AlphaFoldDB" id="A0A813KAW2"/>
<name>A0A813KAW2_POLGL</name>
<gene>
    <name evidence="1" type="ORF">PGLA2088_LOCUS28811</name>
</gene>
<dbReference type="EMBL" id="CAJNNW010028031">
    <property type="protein sequence ID" value="CAE8694340.1"/>
    <property type="molecule type" value="Genomic_DNA"/>
</dbReference>
<proteinExistence type="predicted"/>